<protein>
    <submittedName>
        <fullName evidence="2">Uncharacterized protein</fullName>
    </submittedName>
</protein>
<dbReference type="AlphaFoldDB" id="A0A9Q0ZW99"/>
<feature type="transmembrane region" description="Helical" evidence="1">
    <location>
        <begin position="100"/>
        <end position="119"/>
    </location>
</feature>
<comment type="caution">
    <text evidence="2">The sequence shown here is derived from an EMBL/GenBank/DDBJ whole genome shotgun (WGS) entry which is preliminary data.</text>
</comment>
<feature type="transmembrane region" description="Helical" evidence="1">
    <location>
        <begin position="49"/>
        <end position="72"/>
    </location>
</feature>
<keyword evidence="1" id="KW-0812">Transmembrane</keyword>
<organism evidence="2 3">
    <name type="scientific">Salix purpurea</name>
    <name type="common">Purple osier willow</name>
    <dbReference type="NCBI Taxonomy" id="77065"/>
    <lineage>
        <taxon>Eukaryota</taxon>
        <taxon>Viridiplantae</taxon>
        <taxon>Streptophyta</taxon>
        <taxon>Embryophyta</taxon>
        <taxon>Tracheophyta</taxon>
        <taxon>Spermatophyta</taxon>
        <taxon>Magnoliopsida</taxon>
        <taxon>eudicotyledons</taxon>
        <taxon>Gunneridae</taxon>
        <taxon>Pentapetalae</taxon>
        <taxon>rosids</taxon>
        <taxon>fabids</taxon>
        <taxon>Malpighiales</taxon>
        <taxon>Salicaceae</taxon>
        <taxon>Saliceae</taxon>
        <taxon>Salix</taxon>
    </lineage>
</organism>
<reference evidence="2" key="1">
    <citation type="submission" date="2022-11" db="EMBL/GenBank/DDBJ databases">
        <authorList>
            <person name="Hyden B.L."/>
            <person name="Feng K."/>
            <person name="Yates T."/>
            <person name="Jawdy S."/>
            <person name="Smart L.B."/>
            <person name="Muchero W."/>
        </authorList>
    </citation>
    <scope>NUCLEOTIDE SEQUENCE</scope>
    <source>
        <tissue evidence="2">Shoot tip</tissue>
    </source>
</reference>
<keyword evidence="3" id="KW-1185">Reference proteome</keyword>
<accession>A0A9Q0ZW99</accession>
<evidence type="ECO:0000313" key="2">
    <source>
        <dbReference type="EMBL" id="KAJ6748887.1"/>
    </source>
</evidence>
<dbReference type="EMBL" id="JAPFFK010000008">
    <property type="protein sequence ID" value="KAJ6748887.1"/>
    <property type="molecule type" value="Genomic_DNA"/>
</dbReference>
<gene>
    <name evidence="2" type="ORF">OIU79_029886</name>
</gene>
<reference evidence="2" key="2">
    <citation type="journal article" date="2023" name="Int. J. Mol. Sci.">
        <title>De Novo Assembly and Annotation of 11 Diverse Shrub Willow (Salix) Genomes Reveals Novel Gene Organization in Sex-Linked Regions.</title>
        <authorList>
            <person name="Hyden B."/>
            <person name="Feng K."/>
            <person name="Yates T.B."/>
            <person name="Jawdy S."/>
            <person name="Cereghino C."/>
            <person name="Smart L.B."/>
            <person name="Muchero W."/>
        </authorList>
    </citation>
    <scope>NUCLEOTIDE SEQUENCE</scope>
    <source>
        <tissue evidence="2">Shoot tip</tissue>
    </source>
</reference>
<name>A0A9Q0ZW99_SALPP</name>
<keyword evidence="1" id="KW-0472">Membrane</keyword>
<keyword evidence="1" id="KW-1133">Transmembrane helix</keyword>
<evidence type="ECO:0000313" key="3">
    <source>
        <dbReference type="Proteomes" id="UP001151532"/>
    </source>
</evidence>
<evidence type="ECO:0000256" key="1">
    <source>
        <dbReference type="SAM" id="Phobius"/>
    </source>
</evidence>
<proteinExistence type="predicted"/>
<sequence length="120" mass="13308">MIWSIDSHFQIFPHDSLIFPLSLPSLLISQVKMEKKPVNSATRSLATQLLFLISSILYTCTLATSQELLIGFKASPSSSVSSFQSLLNDSTKPSSLSQSFTSLLYFYMVSAWGGYVFIII</sequence>
<dbReference type="Proteomes" id="UP001151532">
    <property type="component" value="Chromosome 12"/>
</dbReference>
<dbReference type="OrthoDB" id="10564460at2759"/>